<keyword evidence="1" id="KW-0732">Signal</keyword>
<dbReference type="Proteomes" id="UP000198639">
    <property type="component" value="Unassembled WGS sequence"/>
</dbReference>
<accession>A0A1I1I488</accession>
<feature type="signal peptide" evidence="1">
    <location>
        <begin position="1"/>
        <end position="21"/>
    </location>
</feature>
<dbReference type="EMBL" id="FOLD01000005">
    <property type="protein sequence ID" value="SFC30622.1"/>
    <property type="molecule type" value="Genomic_DNA"/>
</dbReference>
<dbReference type="STRING" id="1164594.SAMN05216204_10572"/>
<reference evidence="3" key="1">
    <citation type="submission" date="2016-10" db="EMBL/GenBank/DDBJ databases">
        <authorList>
            <person name="Varghese N."/>
            <person name="Submissions S."/>
        </authorList>
    </citation>
    <scope>NUCLEOTIDE SEQUENCE [LARGE SCALE GENOMIC DNA]</scope>
    <source>
        <strain evidence="3">CGMCC 1.12041</strain>
    </source>
</reference>
<dbReference type="AlphaFoldDB" id="A0A1I1I488"/>
<name>A0A1I1I488_9BURK</name>
<evidence type="ECO:0000313" key="2">
    <source>
        <dbReference type="EMBL" id="SFC30622.1"/>
    </source>
</evidence>
<evidence type="ECO:0000256" key="1">
    <source>
        <dbReference type="SAM" id="SignalP"/>
    </source>
</evidence>
<keyword evidence="3" id="KW-1185">Reference proteome</keyword>
<feature type="chain" id="PRO_5011658179" evidence="1">
    <location>
        <begin position="22"/>
        <end position="138"/>
    </location>
</feature>
<sequence length="138" mass="14300">MHPIRTAAFLAASLFALGAGAADLTVRVNDVSSAQGNILVAVYDSAEGFLKRPLKTAQVAAAAGKVELVIRDLPAGDYGIALFHDANGNNKMDRNPMGIPSEDHAFSNNARGNMGPPSFEQVKLALPAAGATADVSLR</sequence>
<proteinExistence type="predicted"/>
<organism evidence="2 3">
    <name type="scientific">Massilia yuzhufengensis</name>
    <dbReference type="NCBI Taxonomy" id="1164594"/>
    <lineage>
        <taxon>Bacteria</taxon>
        <taxon>Pseudomonadati</taxon>
        <taxon>Pseudomonadota</taxon>
        <taxon>Betaproteobacteria</taxon>
        <taxon>Burkholderiales</taxon>
        <taxon>Oxalobacteraceae</taxon>
        <taxon>Telluria group</taxon>
        <taxon>Massilia</taxon>
    </lineage>
</organism>
<dbReference type="RefSeq" id="WP_091872622.1">
    <property type="nucleotide sequence ID" value="NZ_FOLD01000005.1"/>
</dbReference>
<protein>
    <submittedName>
        <fullName evidence="2">Uncharacterized conserved protein, DUF2141 family</fullName>
    </submittedName>
</protein>
<dbReference type="InterPro" id="IPR018673">
    <property type="entry name" value="DUF2141"/>
</dbReference>
<dbReference type="OrthoDB" id="9788332at2"/>
<gene>
    <name evidence="2" type="ORF">SAMN05216204_10572</name>
</gene>
<dbReference type="Pfam" id="PF09912">
    <property type="entry name" value="DUF2141"/>
    <property type="match status" value="1"/>
</dbReference>
<evidence type="ECO:0000313" key="3">
    <source>
        <dbReference type="Proteomes" id="UP000198639"/>
    </source>
</evidence>